<dbReference type="GO" id="GO:0043124">
    <property type="term" value="P:negative regulation of canonical NF-kappaB signal transduction"/>
    <property type="evidence" value="ECO:0007669"/>
    <property type="project" value="InterPro"/>
</dbReference>
<keyword evidence="2" id="KW-0597">Phosphoprotein</keyword>
<keyword evidence="5" id="KW-0539">Nucleus</keyword>
<name>A0AA39N969_ARMTA</name>
<evidence type="ECO:0000313" key="7">
    <source>
        <dbReference type="EMBL" id="KAK0461342.1"/>
    </source>
</evidence>
<organism evidence="7 8">
    <name type="scientific">Armillaria tabescens</name>
    <name type="common">Ringless honey mushroom</name>
    <name type="synonym">Agaricus tabescens</name>
    <dbReference type="NCBI Taxonomy" id="1929756"/>
    <lineage>
        <taxon>Eukaryota</taxon>
        <taxon>Fungi</taxon>
        <taxon>Dikarya</taxon>
        <taxon>Basidiomycota</taxon>
        <taxon>Agaricomycotina</taxon>
        <taxon>Agaricomycetes</taxon>
        <taxon>Agaricomycetidae</taxon>
        <taxon>Agaricales</taxon>
        <taxon>Marasmiineae</taxon>
        <taxon>Physalacriaceae</taxon>
        <taxon>Desarmillaria</taxon>
    </lineage>
</organism>
<dbReference type="GeneID" id="85356220"/>
<dbReference type="EMBL" id="JAUEPS010000011">
    <property type="protein sequence ID" value="KAK0461342.1"/>
    <property type="molecule type" value="Genomic_DNA"/>
</dbReference>
<keyword evidence="3" id="KW-0677">Repeat</keyword>
<dbReference type="RefSeq" id="XP_060333239.1">
    <property type="nucleotide sequence ID" value="XM_060472672.1"/>
</dbReference>
<comment type="caution">
    <text evidence="7">The sequence shown here is derived from an EMBL/GenBank/DDBJ whole genome shotgun (WGS) entry which is preliminary data.</text>
</comment>
<keyword evidence="8" id="KW-1185">Reference proteome</keyword>
<dbReference type="PANTHER" id="PTHR15263:SF1">
    <property type="entry name" value="NF-KAPPA-B INHIBITOR-LIKE PROTEIN 1"/>
    <property type="match status" value="1"/>
</dbReference>
<protein>
    <submittedName>
        <fullName evidence="7">Uncharacterized protein</fullName>
    </submittedName>
</protein>
<feature type="compositionally biased region" description="Basic and acidic residues" evidence="6">
    <location>
        <begin position="197"/>
        <end position="240"/>
    </location>
</feature>
<dbReference type="PANTHER" id="PTHR15263">
    <property type="entry name" value="I-KAPPA-B-LIKE PROTEIN IKBL"/>
    <property type="match status" value="1"/>
</dbReference>
<dbReference type="Proteomes" id="UP001175211">
    <property type="component" value="Unassembled WGS sequence"/>
</dbReference>
<evidence type="ECO:0000256" key="5">
    <source>
        <dbReference type="ARBA" id="ARBA00023242"/>
    </source>
</evidence>
<feature type="region of interest" description="Disordered" evidence="6">
    <location>
        <begin position="183"/>
        <end position="263"/>
    </location>
</feature>
<keyword evidence="4" id="KW-0040">ANK repeat</keyword>
<proteinExistence type="predicted"/>
<evidence type="ECO:0000256" key="2">
    <source>
        <dbReference type="ARBA" id="ARBA00022553"/>
    </source>
</evidence>
<evidence type="ECO:0000256" key="6">
    <source>
        <dbReference type="SAM" id="MobiDB-lite"/>
    </source>
</evidence>
<reference evidence="7" key="1">
    <citation type="submission" date="2023-06" db="EMBL/GenBank/DDBJ databases">
        <authorList>
            <consortium name="Lawrence Berkeley National Laboratory"/>
            <person name="Ahrendt S."/>
            <person name="Sahu N."/>
            <person name="Indic B."/>
            <person name="Wong-Bajracharya J."/>
            <person name="Merenyi Z."/>
            <person name="Ke H.-M."/>
            <person name="Monk M."/>
            <person name="Kocsube S."/>
            <person name="Drula E."/>
            <person name="Lipzen A."/>
            <person name="Balint B."/>
            <person name="Henrissat B."/>
            <person name="Andreopoulos B."/>
            <person name="Martin F.M."/>
            <person name="Harder C.B."/>
            <person name="Rigling D."/>
            <person name="Ford K.L."/>
            <person name="Foster G.D."/>
            <person name="Pangilinan J."/>
            <person name="Papanicolaou A."/>
            <person name="Barry K."/>
            <person name="LaButti K."/>
            <person name="Viragh M."/>
            <person name="Koriabine M."/>
            <person name="Yan M."/>
            <person name="Riley R."/>
            <person name="Champramary S."/>
            <person name="Plett K.L."/>
            <person name="Tsai I.J."/>
            <person name="Slot J."/>
            <person name="Sipos G."/>
            <person name="Plett J."/>
            <person name="Nagy L.G."/>
            <person name="Grigoriev I.V."/>
        </authorList>
    </citation>
    <scope>NUCLEOTIDE SEQUENCE</scope>
    <source>
        <strain evidence="7">CCBAS 213</strain>
    </source>
</reference>
<feature type="region of interest" description="Disordered" evidence="6">
    <location>
        <begin position="113"/>
        <end position="135"/>
    </location>
</feature>
<dbReference type="InterPro" id="IPR038753">
    <property type="entry name" value="NFKBIL1"/>
</dbReference>
<sequence length="383" mass="44845">MTWKNIRSGRTFFPYFLHVRLTSSHRASPPILRVLFIMNFYQPLRPPHPLNLPLFNTSVPKRVPLWRPQAMKTPKVTKLTNDPLKRMAPQLRKDRVETIASAFRRHRLAGAARTSKLPGCNPPLPDEEGNIPNTQKDNVDELVTSLDSTHLFILTAHRCQLAFEHNLTSEVMLQRMRKIEDHDAAASQARMKRRLAREKAEREEQRKKAEQKKRLEEEAKEAKRKQEERERRRRQEEQERRRKLKETQQGTSRSPPSKPTCEESSSVAFYRLYEFKWTILKSGDITSSGPPTFETFPWPCFETISREEDLTSEKIRTFLLDPARPNAKDKTKKDIIKEELLRWHPDKFVKVLPLMKEDDREKVGAAAKIVGRLITDLLPEFAR</sequence>
<gene>
    <name evidence="7" type="ORF">EV420DRAFT_1531672</name>
</gene>
<accession>A0AA39N969</accession>
<comment type="subcellular location">
    <subcellularLocation>
        <location evidence="1">Nucleus</location>
    </subcellularLocation>
</comment>
<evidence type="ECO:0000313" key="8">
    <source>
        <dbReference type="Proteomes" id="UP001175211"/>
    </source>
</evidence>
<evidence type="ECO:0000256" key="1">
    <source>
        <dbReference type="ARBA" id="ARBA00004123"/>
    </source>
</evidence>
<feature type="non-terminal residue" evidence="7">
    <location>
        <position position="383"/>
    </location>
</feature>
<evidence type="ECO:0000256" key="4">
    <source>
        <dbReference type="ARBA" id="ARBA00023043"/>
    </source>
</evidence>
<dbReference type="AlphaFoldDB" id="A0AA39N969"/>
<evidence type="ECO:0000256" key="3">
    <source>
        <dbReference type="ARBA" id="ARBA00022737"/>
    </source>
</evidence>
<dbReference type="GO" id="GO:0005634">
    <property type="term" value="C:nucleus"/>
    <property type="evidence" value="ECO:0007669"/>
    <property type="project" value="UniProtKB-SubCell"/>
</dbReference>